<evidence type="ECO:0000256" key="1">
    <source>
        <dbReference type="ARBA" id="ARBA00022737"/>
    </source>
</evidence>
<keyword evidence="2" id="KW-0802">TPR repeat</keyword>
<dbReference type="GO" id="GO:0006457">
    <property type="term" value="P:protein folding"/>
    <property type="evidence" value="ECO:0007669"/>
    <property type="project" value="TreeGrafter"/>
</dbReference>
<feature type="coiled-coil region" evidence="4">
    <location>
        <begin position="221"/>
        <end position="248"/>
    </location>
</feature>
<dbReference type="InterPro" id="IPR011990">
    <property type="entry name" value="TPR-like_helical_dom_sf"/>
</dbReference>
<dbReference type="OrthoDB" id="420195at2759"/>
<reference evidence="6 7" key="1">
    <citation type="journal article" date="2019" name="J. Hered.">
        <title>An Improved Genome Assembly for Drosophila navojoa, the Basal Species in the mojavensis Cluster.</title>
        <authorList>
            <person name="Vanderlinde T."/>
            <person name="Dupim E.G."/>
            <person name="Nazario-Yepiz N.O."/>
            <person name="Carvalho A.B."/>
        </authorList>
    </citation>
    <scope>NUCLEOTIDE SEQUENCE [LARGE SCALE GENOMIC DNA]</scope>
    <source>
        <strain evidence="6">Navoj_Jal97</strain>
        <tissue evidence="6">Whole organism</tissue>
    </source>
</reference>
<keyword evidence="1" id="KW-0677">Repeat</keyword>
<dbReference type="Pfam" id="PF18972">
    <property type="entry name" value="Wheel"/>
    <property type="match status" value="1"/>
</dbReference>
<dbReference type="Gene3D" id="1.25.40.10">
    <property type="entry name" value="Tetratricopeptide repeat domain"/>
    <property type="match status" value="1"/>
</dbReference>
<dbReference type="SMART" id="SM00028">
    <property type="entry name" value="TPR"/>
    <property type="match status" value="3"/>
</dbReference>
<evidence type="ECO:0000256" key="4">
    <source>
        <dbReference type="SAM" id="Coils"/>
    </source>
</evidence>
<feature type="domain" description="Cns1/TTC4 wheel" evidence="5">
    <location>
        <begin position="279"/>
        <end position="387"/>
    </location>
</feature>
<dbReference type="PANTHER" id="PTHR46035">
    <property type="entry name" value="TETRATRICOPEPTIDE REPEAT PROTEIN 4"/>
    <property type="match status" value="1"/>
</dbReference>
<dbReference type="GO" id="GO:0030544">
    <property type="term" value="F:Hsp70 protein binding"/>
    <property type="evidence" value="ECO:0007669"/>
    <property type="project" value="TreeGrafter"/>
</dbReference>
<dbReference type="STRING" id="7232.A0A484AZ71"/>
<gene>
    <name evidence="6" type="ORF">AWZ03_012289</name>
</gene>
<dbReference type="InterPro" id="IPR044059">
    <property type="entry name" value="Csn1/TTC4_wheel"/>
</dbReference>
<comment type="caution">
    <text evidence="6">The sequence shown here is derived from an EMBL/GenBank/DDBJ whole genome shotgun (WGS) entry which is preliminary data.</text>
</comment>
<organism evidence="6 7">
    <name type="scientific">Drosophila navojoa</name>
    <name type="common">Fruit fly</name>
    <dbReference type="NCBI Taxonomy" id="7232"/>
    <lineage>
        <taxon>Eukaryota</taxon>
        <taxon>Metazoa</taxon>
        <taxon>Ecdysozoa</taxon>
        <taxon>Arthropoda</taxon>
        <taxon>Hexapoda</taxon>
        <taxon>Insecta</taxon>
        <taxon>Pterygota</taxon>
        <taxon>Neoptera</taxon>
        <taxon>Endopterygota</taxon>
        <taxon>Diptera</taxon>
        <taxon>Brachycera</taxon>
        <taxon>Muscomorpha</taxon>
        <taxon>Ephydroidea</taxon>
        <taxon>Drosophilidae</taxon>
        <taxon>Drosophila</taxon>
    </lineage>
</organism>
<evidence type="ECO:0000259" key="5">
    <source>
        <dbReference type="Pfam" id="PF18972"/>
    </source>
</evidence>
<dbReference type="GO" id="GO:0005634">
    <property type="term" value="C:nucleus"/>
    <property type="evidence" value="ECO:0007669"/>
    <property type="project" value="TreeGrafter"/>
</dbReference>
<dbReference type="EMBL" id="LSRL02000378">
    <property type="protein sequence ID" value="TDG41292.1"/>
    <property type="molecule type" value="Genomic_DNA"/>
</dbReference>
<keyword evidence="7" id="KW-1185">Reference proteome</keyword>
<comment type="similarity">
    <text evidence="3">Belongs to the TTC4 family.</text>
</comment>
<sequence length="397" mass="46888">MENLATKKNWTDEERLELAAQLDAQLDEFIDGLEKKRYEEGWPEDRWQEEMDKHPFFMKKTPQPGDEVHPMFEGLQKLKYDPEENTQEELALNYKEDGNFYMKHKKFRMAVYSFTEAIKTKCDNPDVMAVLYNNRSAAHFFLKNYRSALSDAQRALFYKPDYTKARWRAAQCAYELEKFDVCTKLCEELLEVDIDHKEAKALLHKNKMRKLEVDRNQRKEAAEAKRNLARFQKLRDALEQRAVKFDDQPINKRANITEQLLIPKFLPLEDYPVHLDAEDNSTLIWPAAFSYPEFLLSDFQQQLPETATMQDCLITLFAEPLPCDRTLSYRPDNVNVYYENRKAGRVHKVDSTKTLREIISEKGFFVSGGALLFYVVTKDTRVEQEFLHQQRRPMVYS</sequence>
<proteinExistence type="inferred from homology"/>
<dbReference type="SUPFAM" id="SSF48452">
    <property type="entry name" value="TPR-like"/>
    <property type="match status" value="1"/>
</dbReference>
<dbReference type="GO" id="GO:0005829">
    <property type="term" value="C:cytosol"/>
    <property type="evidence" value="ECO:0007669"/>
    <property type="project" value="TreeGrafter"/>
</dbReference>
<dbReference type="OMA" id="WRAAQCA"/>
<dbReference type="PANTHER" id="PTHR46035:SF1">
    <property type="entry name" value="TETRATRICOPEPTIDE REPEAT PROTEIN 4"/>
    <property type="match status" value="1"/>
</dbReference>
<name>A0A484AZ71_DRONA</name>
<accession>A0A484AZ71</accession>
<keyword evidence="4" id="KW-0175">Coiled coil</keyword>
<evidence type="ECO:0000313" key="6">
    <source>
        <dbReference type="EMBL" id="TDG41292.1"/>
    </source>
</evidence>
<evidence type="ECO:0000313" key="7">
    <source>
        <dbReference type="Proteomes" id="UP000295192"/>
    </source>
</evidence>
<dbReference type="AlphaFoldDB" id="A0A484AZ71"/>
<dbReference type="CDD" id="cd21380">
    <property type="entry name" value="CTWD_Cns1"/>
    <property type="match status" value="1"/>
</dbReference>
<protein>
    <recommendedName>
        <fullName evidence="5">Cns1/TTC4 wheel domain-containing protein</fullName>
    </recommendedName>
</protein>
<dbReference type="GO" id="GO:0051879">
    <property type="term" value="F:Hsp90 protein binding"/>
    <property type="evidence" value="ECO:0007669"/>
    <property type="project" value="InterPro"/>
</dbReference>
<evidence type="ECO:0000256" key="2">
    <source>
        <dbReference type="ARBA" id="ARBA00022803"/>
    </source>
</evidence>
<dbReference type="InterPro" id="IPR019734">
    <property type="entry name" value="TPR_rpt"/>
</dbReference>
<dbReference type="Proteomes" id="UP000295192">
    <property type="component" value="Unassembled WGS sequence"/>
</dbReference>
<evidence type="ECO:0000256" key="3">
    <source>
        <dbReference type="ARBA" id="ARBA00023602"/>
    </source>
</evidence>